<reference evidence="2" key="1">
    <citation type="journal article" date="2019" name="Int. J. Syst. Evol. Microbiol.">
        <title>The Global Catalogue of Microorganisms (GCM) 10K type strain sequencing project: providing services to taxonomists for standard genome sequencing and annotation.</title>
        <authorList>
            <consortium name="The Broad Institute Genomics Platform"/>
            <consortium name="The Broad Institute Genome Sequencing Center for Infectious Disease"/>
            <person name="Wu L."/>
            <person name="Ma J."/>
        </authorList>
    </citation>
    <scope>NUCLEOTIDE SEQUENCE [LARGE SCALE GENOMIC DNA]</scope>
    <source>
        <strain evidence="2">CCUG 38813</strain>
    </source>
</reference>
<evidence type="ECO:0000313" key="1">
    <source>
        <dbReference type="EMBL" id="MFC5511149.1"/>
    </source>
</evidence>
<proteinExistence type="predicted"/>
<organism evidence="1 2">
    <name type="scientific">Massilia jejuensis</name>
    <dbReference type="NCBI Taxonomy" id="648894"/>
    <lineage>
        <taxon>Bacteria</taxon>
        <taxon>Pseudomonadati</taxon>
        <taxon>Pseudomonadota</taxon>
        <taxon>Betaproteobacteria</taxon>
        <taxon>Burkholderiales</taxon>
        <taxon>Oxalobacteraceae</taxon>
        <taxon>Telluria group</taxon>
        <taxon>Massilia</taxon>
    </lineage>
</organism>
<protein>
    <submittedName>
        <fullName evidence="1">Uncharacterized protein</fullName>
    </submittedName>
</protein>
<name>A0ABW0PKS8_9BURK</name>
<accession>A0ABW0PKS8</accession>
<dbReference type="Proteomes" id="UP001596031">
    <property type="component" value="Unassembled WGS sequence"/>
</dbReference>
<comment type="caution">
    <text evidence="1">The sequence shown here is derived from an EMBL/GenBank/DDBJ whole genome shotgun (WGS) entry which is preliminary data.</text>
</comment>
<evidence type="ECO:0000313" key="2">
    <source>
        <dbReference type="Proteomes" id="UP001596031"/>
    </source>
</evidence>
<gene>
    <name evidence="1" type="ORF">ACFPOU_08410</name>
</gene>
<sequence length="135" mass="14478">MDTRYINAEHKLAIALTWTGTDYSGLDGTRSGRAQGVAPGSTERTHIPAWARCSEDCLKLMLAHRCFVAAEVTSEGADVMVARWTAADGFGERIAVPLAEHKDDAAAFRYAAVLGVTAKVEAEHAARELTDMVSA</sequence>
<keyword evidence="2" id="KW-1185">Reference proteome</keyword>
<dbReference type="EMBL" id="JBHSMS010000026">
    <property type="protein sequence ID" value="MFC5511149.1"/>
    <property type="molecule type" value="Genomic_DNA"/>
</dbReference>
<dbReference type="RefSeq" id="WP_379719430.1">
    <property type="nucleotide sequence ID" value="NZ_JBHSMS010000026.1"/>
</dbReference>